<organism evidence="1 2">
    <name type="scientific">Campylobacter phage CP81</name>
    <dbReference type="NCBI Taxonomy" id="2927008"/>
    <lineage>
        <taxon>Viruses</taxon>
        <taxon>Duplodnaviria</taxon>
        <taxon>Heunggongvirae</taxon>
        <taxon>Uroviricota</taxon>
        <taxon>Caudoviricetes</taxon>
        <taxon>Connertonviridae</taxon>
        <taxon>Fletchervirus</taxon>
        <taxon>Fletchervirus CP81</taxon>
    </lineage>
</organism>
<evidence type="ECO:0000313" key="2">
    <source>
        <dbReference type="Proteomes" id="UP000008182"/>
    </source>
</evidence>
<reference evidence="2" key="1">
    <citation type="journal article" date="2011" name="J. Virol.">
        <title>Campylobacter jejuni group III phage CP81 contains many T4-like genes without belonging to the T4-type phage group: implications for the evolution of T4 phages.</title>
        <authorList>
            <person name="Hammerl J.A."/>
            <person name="Jackel C."/>
            <person name="Reetz J."/>
            <person name="Beck S."/>
            <person name="Alter T."/>
            <person name="Lurz R."/>
            <person name="Barretto C."/>
            <person name="Brussow H."/>
            <person name="Hertwig S."/>
        </authorList>
    </citation>
    <scope>NUCLEOTIDE SEQUENCE [LARGE SCALE GENOMIC DNA]</scope>
</reference>
<dbReference type="RefSeq" id="YP_009623303.1">
    <property type="nucleotide sequence ID" value="NC_042112.1"/>
</dbReference>
<name>G0LWQ2_9CAUD</name>
<dbReference type="EMBL" id="FR823450">
    <property type="protein sequence ID" value="CBZ42244.1"/>
    <property type="molecule type" value="Genomic_DNA"/>
</dbReference>
<dbReference type="GeneID" id="40100094"/>
<accession>G0LWQ2</accession>
<protein>
    <submittedName>
        <fullName evidence="1">Uncharacterized protein</fullName>
    </submittedName>
</protein>
<proteinExistence type="predicted"/>
<evidence type="ECO:0000313" key="1">
    <source>
        <dbReference type="EMBL" id="CBZ42244.1"/>
    </source>
</evidence>
<dbReference type="Proteomes" id="UP000008182">
    <property type="component" value="Segment"/>
</dbReference>
<sequence>MELNLMQKQMNFLNMRIKIFLRVNIFLKVNQNILEDMKILTK</sequence>
<keyword evidence="2" id="KW-1185">Reference proteome</keyword>